<evidence type="ECO:0000313" key="2">
    <source>
        <dbReference type="EMBL" id="AQY50384.1"/>
    </source>
</evidence>
<proteinExistence type="predicted"/>
<dbReference type="SUPFAM" id="SSF53448">
    <property type="entry name" value="Nucleotide-diphospho-sugar transferases"/>
    <property type="match status" value="1"/>
</dbReference>
<dbReference type="PANTHER" id="PTHR43685:SF2">
    <property type="entry name" value="GLYCOSYLTRANSFERASE 2-LIKE DOMAIN-CONTAINING PROTEIN"/>
    <property type="match status" value="1"/>
</dbReference>
<dbReference type="CDD" id="cd00761">
    <property type="entry name" value="Glyco_tranf_GTA_type"/>
    <property type="match status" value="1"/>
</dbReference>
<dbReference type="EMBL" id="CP011102">
    <property type="protein sequence ID" value="AQY50384.1"/>
    <property type="molecule type" value="Genomic_DNA"/>
</dbReference>
<reference evidence="2" key="1">
    <citation type="submission" date="2015-03" db="EMBL/GenBank/DDBJ databases">
        <authorList>
            <person name="Murphy D."/>
        </authorList>
    </citation>
    <scope>NUCLEOTIDE SEQUENCE [LARGE SCALE GENOMIC DNA]</scope>
    <source>
        <strain evidence="2">WS 4560</strain>
    </source>
</reference>
<dbReference type="RefSeq" id="WP_036063280.1">
    <property type="nucleotide sequence ID" value="NZ_JAARRL010000022.1"/>
</dbReference>
<dbReference type="Proteomes" id="UP000223060">
    <property type="component" value="Chromosome"/>
</dbReference>
<sequence>MRDLVSVVIPTRNRVKMLERAVASVLSQTYPAVEICIVIDGEEGVTKQFVQRYINSEIPVKVLQTKGVGGSSARNLGVGIAAGKWIAFLDDDDEFLPDKLEKQLALLDENPEERHLAFTSVATYAPGKPNRSYHLPYIPWQAGVYSVGDYLFSRKGRKTIGFMQTSTLLIPRKILLEIPFTDGLKKHQDWDLLLRMEQAGVEIKHLASAETVYHQHVATAGRVGQLNAWTFSEKWMGTAPLTRTARDSFLLSIVNRGIATDKSLTKWQRQKAIVARGRKVHWNTTYSGSYLYMLLINLIRVYFK</sequence>
<dbReference type="Proteomes" id="UP000564536">
    <property type="component" value="Unassembled WGS sequence"/>
</dbReference>
<evidence type="ECO:0000313" key="4">
    <source>
        <dbReference type="Proteomes" id="UP000223060"/>
    </source>
</evidence>
<reference evidence="3 5" key="3">
    <citation type="submission" date="2020-03" db="EMBL/GenBank/DDBJ databases">
        <title>Soil Listeria distribution.</title>
        <authorList>
            <person name="Liao J."/>
            <person name="Wiedmann M."/>
        </authorList>
    </citation>
    <scope>NUCLEOTIDE SEQUENCE [LARGE SCALE GENOMIC DNA]</scope>
    <source>
        <strain evidence="3 5">FSL L7-1523</strain>
    </source>
</reference>
<dbReference type="Gene3D" id="3.90.550.10">
    <property type="entry name" value="Spore Coat Polysaccharide Biosynthesis Protein SpsA, Chain A"/>
    <property type="match status" value="1"/>
</dbReference>
<dbReference type="InterPro" id="IPR001173">
    <property type="entry name" value="Glyco_trans_2-like"/>
</dbReference>
<evidence type="ECO:0000313" key="3">
    <source>
        <dbReference type="EMBL" id="MBC1501443.1"/>
    </source>
</evidence>
<dbReference type="GO" id="GO:0016740">
    <property type="term" value="F:transferase activity"/>
    <property type="evidence" value="ECO:0007669"/>
    <property type="project" value="UniProtKB-KW"/>
</dbReference>
<keyword evidence="3" id="KW-0808">Transferase</keyword>
<name>A0A1S7FSI5_9LIST</name>
<accession>A0A1S7FSI5</accession>
<dbReference type="PANTHER" id="PTHR43685">
    <property type="entry name" value="GLYCOSYLTRANSFERASE"/>
    <property type="match status" value="1"/>
</dbReference>
<keyword evidence="4" id="KW-1185">Reference proteome</keyword>
<protein>
    <submittedName>
        <fullName evidence="3">Glycosyltransferase family 2 protein</fullName>
    </submittedName>
</protein>
<evidence type="ECO:0000259" key="1">
    <source>
        <dbReference type="Pfam" id="PF00535"/>
    </source>
</evidence>
<dbReference type="Pfam" id="PF00535">
    <property type="entry name" value="Glycos_transf_2"/>
    <property type="match status" value="1"/>
</dbReference>
<evidence type="ECO:0000313" key="5">
    <source>
        <dbReference type="Proteomes" id="UP000564536"/>
    </source>
</evidence>
<gene>
    <name evidence="3" type="ORF">HB943_12590</name>
    <name evidence="2" type="ORF">UE46_04630</name>
</gene>
<dbReference type="InterPro" id="IPR050834">
    <property type="entry name" value="Glycosyltransf_2"/>
</dbReference>
<organism evidence="2 4">
    <name type="scientific">Listeria weihenstephanensis</name>
    <dbReference type="NCBI Taxonomy" id="1006155"/>
    <lineage>
        <taxon>Bacteria</taxon>
        <taxon>Bacillati</taxon>
        <taxon>Bacillota</taxon>
        <taxon>Bacilli</taxon>
        <taxon>Bacillales</taxon>
        <taxon>Listeriaceae</taxon>
        <taxon>Listeria</taxon>
    </lineage>
</organism>
<reference evidence="4" key="2">
    <citation type="submission" date="2015-03" db="EMBL/GenBank/DDBJ databases">
        <authorList>
            <person name="Ferrari E."/>
            <person name="Walter M.C."/>
            <person name="Huptas C."/>
            <person name="Scherer S."/>
            <person name="Mueller-Herbst S."/>
        </authorList>
    </citation>
    <scope>NUCLEOTIDE SEQUENCE [LARGE SCALE GENOMIC DNA]</scope>
    <source>
        <strain evidence="4">LWP01</strain>
    </source>
</reference>
<dbReference type="AlphaFoldDB" id="A0A1S7FSI5"/>
<dbReference type="EMBL" id="JAARRL010000022">
    <property type="protein sequence ID" value="MBC1501443.1"/>
    <property type="molecule type" value="Genomic_DNA"/>
</dbReference>
<feature type="domain" description="Glycosyltransferase 2-like" evidence="1">
    <location>
        <begin position="6"/>
        <end position="113"/>
    </location>
</feature>
<dbReference type="InterPro" id="IPR029044">
    <property type="entry name" value="Nucleotide-diphossugar_trans"/>
</dbReference>
<dbReference type="KEGG" id="lwi:UE46_04630"/>